<reference evidence="3" key="2">
    <citation type="submission" date="2019-10" db="EMBL/GenBank/DDBJ databases">
        <title>Malate fermentation in French cider.</title>
        <authorList>
            <person name="Cousin F.J."/>
            <person name="Medina Fernandez S."/>
            <person name="Misery B."/>
            <person name="Laplace J.-M."/>
            <person name="Cretenet M."/>
        </authorList>
    </citation>
    <scope>NUCLEOTIDE SEQUENCE</scope>
    <source>
        <strain evidence="3">UCMA15901</strain>
    </source>
</reference>
<keyword evidence="1" id="KW-0472">Membrane</keyword>
<keyword evidence="1" id="KW-1133">Transmembrane helix</keyword>
<dbReference type="PANTHER" id="PTHR45138:SF9">
    <property type="entry name" value="DIGUANYLATE CYCLASE DGCM-RELATED"/>
    <property type="match status" value="1"/>
</dbReference>
<proteinExistence type="predicted"/>
<feature type="transmembrane region" description="Helical" evidence="1">
    <location>
        <begin position="147"/>
        <end position="168"/>
    </location>
</feature>
<dbReference type="Pfam" id="PF00990">
    <property type="entry name" value="GGDEF"/>
    <property type="match status" value="1"/>
</dbReference>
<dbReference type="CDD" id="cd01949">
    <property type="entry name" value="GGDEF"/>
    <property type="match status" value="1"/>
</dbReference>
<comment type="caution">
    <text evidence="3">The sequence shown here is derived from an EMBL/GenBank/DDBJ whole genome shotgun (WGS) entry which is preliminary data.</text>
</comment>
<organism evidence="3 6">
    <name type="scientific">Pediococcus parvulus</name>
    <dbReference type="NCBI Taxonomy" id="54062"/>
    <lineage>
        <taxon>Bacteria</taxon>
        <taxon>Bacillati</taxon>
        <taxon>Bacillota</taxon>
        <taxon>Bacilli</taxon>
        <taxon>Lactobacillales</taxon>
        <taxon>Lactobacillaceae</taxon>
        <taxon>Pediococcus</taxon>
    </lineage>
</organism>
<dbReference type="InterPro" id="IPR050469">
    <property type="entry name" value="Diguanylate_Cyclase"/>
</dbReference>
<evidence type="ECO:0000256" key="1">
    <source>
        <dbReference type="SAM" id="Phobius"/>
    </source>
</evidence>
<accession>A0AAP5WES2</accession>
<dbReference type="SMART" id="SM00267">
    <property type="entry name" value="GGDEF"/>
    <property type="match status" value="1"/>
</dbReference>
<dbReference type="PANTHER" id="PTHR45138">
    <property type="entry name" value="REGULATORY COMPONENTS OF SENSORY TRANSDUCTION SYSTEM"/>
    <property type="match status" value="1"/>
</dbReference>
<dbReference type="Gene3D" id="3.30.70.270">
    <property type="match status" value="1"/>
</dbReference>
<dbReference type="EMBL" id="WERX01000008">
    <property type="protein sequence ID" value="MDV7693952.1"/>
    <property type="molecule type" value="Genomic_DNA"/>
</dbReference>
<dbReference type="AlphaFoldDB" id="A0AAP5WES2"/>
<feature type="transmembrane region" description="Helical" evidence="1">
    <location>
        <begin position="120"/>
        <end position="140"/>
    </location>
</feature>
<dbReference type="PROSITE" id="PS50887">
    <property type="entry name" value="GGDEF"/>
    <property type="match status" value="1"/>
</dbReference>
<dbReference type="EMBL" id="LXND01000094">
    <property type="protein sequence ID" value="OAD63039.1"/>
    <property type="molecule type" value="Genomic_DNA"/>
</dbReference>
<feature type="transmembrane region" description="Helical" evidence="1">
    <location>
        <begin position="41"/>
        <end position="64"/>
    </location>
</feature>
<evidence type="ECO:0000313" key="3">
    <source>
        <dbReference type="EMBL" id="MDV7693952.1"/>
    </source>
</evidence>
<dbReference type="InterPro" id="IPR043128">
    <property type="entry name" value="Rev_trsase/Diguanyl_cyclase"/>
</dbReference>
<dbReference type="Proteomes" id="UP001275867">
    <property type="component" value="Unassembled WGS sequence"/>
</dbReference>
<dbReference type="GO" id="GO:0043709">
    <property type="term" value="P:cell adhesion involved in single-species biofilm formation"/>
    <property type="evidence" value="ECO:0007669"/>
    <property type="project" value="TreeGrafter"/>
</dbReference>
<dbReference type="InterPro" id="IPR000160">
    <property type="entry name" value="GGDEF_dom"/>
</dbReference>
<dbReference type="GO" id="GO:1902201">
    <property type="term" value="P:negative regulation of bacterial-type flagellum-dependent cell motility"/>
    <property type="evidence" value="ECO:0007669"/>
    <property type="project" value="TreeGrafter"/>
</dbReference>
<evidence type="ECO:0000313" key="5">
    <source>
        <dbReference type="Proteomes" id="UP000077280"/>
    </source>
</evidence>
<protein>
    <submittedName>
        <fullName evidence="3">Diguanylate cyclase</fullName>
    </submittedName>
</protein>
<dbReference type="RefSeq" id="WP_068808525.1">
    <property type="nucleotide sequence ID" value="NZ_LXND01000094.1"/>
</dbReference>
<dbReference type="NCBIfam" id="TIGR00254">
    <property type="entry name" value="GGDEF"/>
    <property type="match status" value="1"/>
</dbReference>
<dbReference type="GO" id="GO:0005886">
    <property type="term" value="C:plasma membrane"/>
    <property type="evidence" value="ECO:0007669"/>
    <property type="project" value="TreeGrafter"/>
</dbReference>
<name>A0AAP5WES2_9LACO</name>
<dbReference type="GO" id="GO:0052621">
    <property type="term" value="F:diguanylate cyclase activity"/>
    <property type="evidence" value="ECO:0007669"/>
    <property type="project" value="TreeGrafter"/>
</dbReference>
<sequence>MTQHDWLLSPLFTGIFVTLGIILFFQLLARTLMSRSTKKGAPINYLVGSLAVLSTVYFSALAIYFEIAAAQQDSDIAFIDFRLLLLSYVIIFLGRRTSFIVILCSFITRFLFWGSTTGTFIFIAFSVFMYLIFALNLYLIRHHSSQLVLVNCLNIIVGVFWLLLHYIRLDYLDDIPLSQVVYYWIAFGVMNFFLYYGLTQLNTENDYLNTLTHQATIDPLTQLKNYAVFKTDFTKKFGEFHSSKKPLAMIALDIDYFKRVNDQYGHLAGNKILIGVGKLLIGAVHDLPDAHCYRVGGEEFNVLLPNISLEQASQFSHDLQAKIRQATFQISENQNIKITVSMGVSTLHASDKTQNLFYERTDQMLYHSKGEGRDRVTVDTELTKSSTTGFGNPVSSTQN</sequence>
<keyword evidence="5" id="KW-1185">Reference proteome</keyword>
<gene>
    <name evidence="4" type="ORF">A7K95_02060</name>
    <name evidence="3" type="ORF">GA842_03455</name>
</gene>
<dbReference type="Proteomes" id="UP000077280">
    <property type="component" value="Unassembled WGS sequence"/>
</dbReference>
<dbReference type="InterPro" id="IPR029787">
    <property type="entry name" value="Nucleotide_cyclase"/>
</dbReference>
<reference evidence="4 5" key="1">
    <citation type="submission" date="2016-05" db="EMBL/GenBank/DDBJ databases">
        <title>Draft genome sequence of Pediococcus parvulus 2.6, a probiotic beta-glucan producer strain.</title>
        <authorList>
            <person name="Mohedano M.L."/>
            <person name="Perez-Ramos A."/>
            <person name="Duenas M.T."/>
            <person name="Lamontanara A."/>
            <person name="Orru L."/>
            <person name="Spano G."/>
            <person name="Capozzi V."/>
            <person name="Lopez P."/>
        </authorList>
    </citation>
    <scope>NUCLEOTIDE SEQUENCE [LARGE SCALE GENOMIC DNA]</scope>
    <source>
        <strain evidence="4 5">2.6</strain>
    </source>
</reference>
<evidence type="ECO:0000313" key="4">
    <source>
        <dbReference type="EMBL" id="OAD63039.1"/>
    </source>
</evidence>
<feature type="transmembrane region" description="Helical" evidence="1">
    <location>
        <begin position="180"/>
        <end position="198"/>
    </location>
</feature>
<feature type="domain" description="GGDEF" evidence="2">
    <location>
        <begin position="245"/>
        <end position="381"/>
    </location>
</feature>
<dbReference type="FunFam" id="3.30.70.270:FF:000001">
    <property type="entry name" value="Diguanylate cyclase domain protein"/>
    <property type="match status" value="1"/>
</dbReference>
<feature type="transmembrane region" description="Helical" evidence="1">
    <location>
        <begin position="6"/>
        <end position="29"/>
    </location>
</feature>
<dbReference type="SUPFAM" id="SSF55073">
    <property type="entry name" value="Nucleotide cyclase"/>
    <property type="match status" value="1"/>
</dbReference>
<keyword evidence="1" id="KW-0812">Transmembrane</keyword>
<evidence type="ECO:0000313" key="6">
    <source>
        <dbReference type="Proteomes" id="UP001275867"/>
    </source>
</evidence>
<evidence type="ECO:0000259" key="2">
    <source>
        <dbReference type="PROSITE" id="PS50887"/>
    </source>
</evidence>